<accession>A0A1I7X9M3</accession>
<sequence>MNYHANETTNLIPLTEKLIGCKGQQYCDLNVYRKFAQKLKPDMEMSESRRTVRSISAQPFVGHVVGHCHGEEFVLFDCPVLDVNVAVLRAIFLLQPL</sequence>
<protein>
    <submittedName>
        <fullName evidence="2">Uncharacterized protein</fullName>
    </submittedName>
</protein>
<organism evidence="1 2">
    <name type="scientific">Heterorhabditis bacteriophora</name>
    <name type="common">Entomopathogenic nematode worm</name>
    <dbReference type="NCBI Taxonomy" id="37862"/>
    <lineage>
        <taxon>Eukaryota</taxon>
        <taxon>Metazoa</taxon>
        <taxon>Ecdysozoa</taxon>
        <taxon>Nematoda</taxon>
        <taxon>Chromadorea</taxon>
        <taxon>Rhabditida</taxon>
        <taxon>Rhabditina</taxon>
        <taxon>Rhabditomorpha</taxon>
        <taxon>Strongyloidea</taxon>
        <taxon>Heterorhabditidae</taxon>
        <taxon>Heterorhabditis</taxon>
    </lineage>
</organism>
<keyword evidence="1" id="KW-1185">Reference proteome</keyword>
<evidence type="ECO:0000313" key="1">
    <source>
        <dbReference type="Proteomes" id="UP000095283"/>
    </source>
</evidence>
<dbReference type="Proteomes" id="UP000095283">
    <property type="component" value="Unplaced"/>
</dbReference>
<reference evidence="2" key="1">
    <citation type="submission" date="2016-11" db="UniProtKB">
        <authorList>
            <consortium name="WormBaseParasite"/>
        </authorList>
    </citation>
    <scope>IDENTIFICATION</scope>
</reference>
<dbReference type="AlphaFoldDB" id="A0A1I7X9M3"/>
<dbReference type="WBParaSite" id="Hba_14127">
    <property type="protein sequence ID" value="Hba_14127"/>
    <property type="gene ID" value="Hba_14127"/>
</dbReference>
<proteinExistence type="predicted"/>
<evidence type="ECO:0000313" key="2">
    <source>
        <dbReference type="WBParaSite" id="Hba_14127"/>
    </source>
</evidence>
<name>A0A1I7X9M3_HETBA</name>